<keyword evidence="6" id="KW-0808">Transferase</keyword>
<evidence type="ECO:0000256" key="2">
    <source>
        <dbReference type="ARBA" id="ARBA00023125"/>
    </source>
</evidence>
<dbReference type="InterPro" id="IPR050397">
    <property type="entry name" value="Env_Response_Regulators"/>
</dbReference>
<organism evidence="6 7">
    <name type="scientific">Caloramator quimbayensis</name>
    <dbReference type="NCBI Taxonomy" id="1147123"/>
    <lineage>
        <taxon>Bacteria</taxon>
        <taxon>Bacillati</taxon>
        <taxon>Bacillota</taxon>
        <taxon>Clostridia</taxon>
        <taxon>Eubacteriales</taxon>
        <taxon>Clostridiaceae</taxon>
        <taxon>Caloramator</taxon>
    </lineage>
</organism>
<protein>
    <submittedName>
        <fullName evidence="6">cAMP-binding domain of CRP or a regulatory subunit of cAMP-dependent protein kinases</fullName>
    </submittedName>
</protein>
<dbReference type="GO" id="GO:0016301">
    <property type="term" value="F:kinase activity"/>
    <property type="evidence" value="ECO:0007669"/>
    <property type="project" value="UniProtKB-KW"/>
</dbReference>
<evidence type="ECO:0000259" key="5">
    <source>
        <dbReference type="PROSITE" id="PS51063"/>
    </source>
</evidence>
<evidence type="ECO:0000313" key="6">
    <source>
        <dbReference type="EMBL" id="SKA88755.1"/>
    </source>
</evidence>
<dbReference type="STRING" id="1147123.SAMN05443428_10929"/>
<proteinExistence type="predicted"/>
<dbReference type="Pfam" id="PF00027">
    <property type="entry name" value="cNMP_binding"/>
    <property type="match status" value="1"/>
</dbReference>
<dbReference type="Pfam" id="PF13545">
    <property type="entry name" value="HTH_Crp_2"/>
    <property type="match status" value="1"/>
</dbReference>
<keyword evidence="3" id="KW-0804">Transcription</keyword>
<dbReference type="InterPro" id="IPR014710">
    <property type="entry name" value="RmlC-like_jellyroll"/>
</dbReference>
<dbReference type="SUPFAM" id="SSF51206">
    <property type="entry name" value="cAMP-binding domain-like"/>
    <property type="match status" value="1"/>
</dbReference>
<dbReference type="SMART" id="SM00100">
    <property type="entry name" value="cNMP"/>
    <property type="match status" value="1"/>
</dbReference>
<evidence type="ECO:0000313" key="7">
    <source>
        <dbReference type="Proteomes" id="UP000190105"/>
    </source>
</evidence>
<dbReference type="InterPro" id="IPR000595">
    <property type="entry name" value="cNMP-bd_dom"/>
</dbReference>
<keyword evidence="6" id="KW-0418">Kinase</keyword>
<keyword evidence="2" id="KW-0238">DNA-binding</keyword>
<dbReference type="SUPFAM" id="SSF46785">
    <property type="entry name" value="Winged helix' DNA-binding domain"/>
    <property type="match status" value="1"/>
</dbReference>
<dbReference type="InterPro" id="IPR012318">
    <property type="entry name" value="HTH_CRP"/>
</dbReference>
<dbReference type="RefSeq" id="WP_078696464.1">
    <property type="nucleotide sequence ID" value="NZ_FUYH01000009.1"/>
</dbReference>
<evidence type="ECO:0000256" key="3">
    <source>
        <dbReference type="ARBA" id="ARBA00023163"/>
    </source>
</evidence>
<sequence>MNILNIINIIESNREIYELLKNCPYEILKKFQIKNYRKNTIILNQGSVYEKFYIIVDGLADIFIMAENGKRYTLSIYSKGNYIGELEIFNKIPFTCSVEAITDITMLEIDREDFLKWYDIDKNLSSIMMKTLCAQFYRLSEKAGKDTLYNLKQRICYFLIEEASKNKANKIKNIEIMIDKEKLSCQLAVTKRSINRVLHMLNQMDIISIQNSKVIIKDMEELKKEEIRSRYE</sequence>
<dbReference type="GO" id="GO:0003700">
    <property type="term" value="F:DNA-binding transcription factor activity"/>
    <property type="evidence" value="ECO:0007669"/>
    <property type="project" value="TreeGrafter"/>
</dbReference>
<dbReference type="AlphaFoldDB" id="A0A1T4XI19"/>
<keyword evidence="7" id="KW-1185">Reference proteome</keyword>
<name>A0A1T4XI19_9CLOT</name>
<dbReference type="Gene3D" id="1.10.10.10">
    <property type="entry name" value="Winged helix-like DNA-binding domain superfamily/Winged helix DNA-binding domain"/>
    <property type="match status" value="1"/>
</dbReference>
<dbReference type="PANTHER" id="PTHR24567">
    <property type="entry name" value="CRP FAMILY TRANSCRIPTIONAL REGULATORY PROTEIN"/>
    <property type="match status" value="1"/>
</dbReference>
<dbReference type="GO" id="GO:0003677">
    <property type="term" value="F:DNA binding"/>
    <property type="evidence" value="ECO:0007669"/>
    <property type="project" value="UniProtKB-KW"/>
</dbReference>
<feature type="domain" description="Cyclic nucleotide-binding" evidence="4">
    <location>
        <begin position="26"/>
        <end position="114"/>
    </location>
</feature>
<dbReference type="InterPro" id="IPR018490">
    <property type="entry name" value="cNMP-bd_dom_sf"/>
</dbReference>
<dbReference type="PROSITE" id="PS50042">
    <property type="entry name" value="CNMP_BINDING_3"/>
    <property type="match status" value="1"/>
</dbReference>
<dbReference type="InterPro" id="IPR036388">
    <property type="entry name" value="WH-like_DNA-bd_sf"/>
</dbReference>
<dbReference type="GO" id="GO:0005829">
    <property type="term" value="C:cytosol"/>
    <property type="evidence" value="ECO:0007669"/>
    <property type="project" value="TreeGrafter"/>
</dbReference>
<accession>A0A1T4XI19</accession>
<dbReference type="EMBL" id="FUYH01000009">
    <property type="protein sequence ID" value="SKA88755.1"/>
    <property type="molecule type" value="Genomic_DNA"/>
</dbReference>
<dbReference type="Gene3D" id="2.60.120.10">
    <property type="entry name" value="Jelly Rolls"/>
    <property type="match status" value="1"/>
</dbReference>
<evidence type="ECO:0000256" key="1">
    <source>
        <dbReference type="ARBA" id="ARBA00023015"/>
    </source>
</evidence>
<evidence type="ECO:0000259" key="4">
    <source>
        <dbReference type="PROSITE" id="PS50042"/>
    </source>
</evidence>
<dbReference type="CDD" id="cd00038">
    <property type="entry name" value="CAP_ED"/>
    <property type="match status" value="1"/>
</dbReference>
<dbReference type="PANTHER" id="PTHR24567:SF26">
    <property type="entry name" value="REGULATORY PROTEIN YEIL"/>
    <property type="match status" value="1"/>
</dbReference>
<keyword evidence="1" id="KW-0805">Transcription regulation</keyword>
<dbReference type="Proteomes" id="UP000190105">
    <property type="component" value="Unassembled WGS sequence"/>
</dbReference>
<dbReference type="PROSITE" id="PS51063">
    <property type="entry name" value="HTH_CRP_2"/>
    <property type="match status" value="1"/>
</dbReference>
<dbReference type="InterPro" id="IPR036390">
    <property type="entry name" value="WH_DNA-bd_sf"/>
</dbReference>
<feature type="domain" description="HTH crp-type" evidence="5">
    <location>
        <begin position="149"/>
        <end position="220"/>
    </location>
</feature>
<reference evidence="7" key="1">
    <citation type="submission" date="2017-02" db="EMBL/GenBank/DDBJ databases">
        <authorList>
            <person name="Varghese N."/>
            <person name="Submissions S."/>
        </authorList>
    </citation>
    <scope>NUCLEOTIDE SEQUENCE [LARGE SCALE GENOMIC DNA]</scope>
    <source>
        <strain evidence="7">USBA 833</strain>
    </source>
</reference>
<dbReference type="OrthoDB" id="581021at2"/>
<gene>
    <name evidence="6" type="ORF">SAMN05443428_10929</name>
</gene>